<evidence type="ECO:0000256" key="6">
    <source>
        <dbReference type="SAM" id="Phobius"/>
    </source>
</evidence>
<gene>
    <name evidence="7" type="ORF">HH308_27475</name>
</gene>
<evidence type="ECO:0000313" key="7">
    <source>
        <dbReference type="EMBL" id="NMO04967.1"/>
    </source>
</evidence>
<dbReference type="Pfam" id="PF03899">
    <property type="entry name" value="ATP-synt_I"/>
    <property type="match status" value="1"/>
</dbReference>
<feature type="transmembrane region" description="Helical" evidence="6">
    <location>
        <begin position="25"/>
        <end position="42"/>
    </location>
</feature>
<name>A0A848L375_9ACTN</name>
<reference evidence="7 8" key="1">
    <citation type="submission" date="2020-04" db="EMBL/GenBank/DDBJ databases">
        <title>Gordonia sp. nov. TBRC 11910.</title>
        <authorList>
            <person name="Suriyachadkun C."/>
        </authorList>
    </citation>
    <scope>NUCLEOTIDE SEQUENCE [LARGE SCALE GENOMIC DNA]</scope>
    <source>
        <strain evidence="7 8">TBRC 11910</strain>
    </source>
</reference>
<evidence type="ECO:0000256" key="3">
    <source>
        <dbReference type="ARBA" id="ARBA00022692"/>
    </source>
</evidence>
<organism evidence="7 8">
    <name type="scientific">Gordonia asplenii</name>
    <dbReference type="NCBI Taxonomy" id="2725283"/>
    <lineage>
        <taxon>Bacteria</taxon>
        <taxon>Bacillati</taxon>
        <taxon>Actinomycetota</taxon>
        <taxon>Actinomycetes</taxon>
        <taxon>Mycobacteriales</taxon>
        <taxon>Gordoniaceae</taxon>
        <taxon>Gordonia</taxon>
    </lineage>
</organism>
<dbReference type="SUPFAM" id="SSF103473">
    <property type="entry name" value="MFS general substrate transporter"/>
    <property type="match status" value="1"/>
</dbReference>
<dbReference type="AlphaFoldDB" id="A0A848L375"/>
<accession>A0A848L375</accession>
<feature type="transmembrane region" description="Helical" evidence="6">
    <location>
        <begin position="48"/>
        <end position="66"/>
    </location>
</feature>
<sequence length="139" mass="14529">MSATAAPDSMPYVFPTAPTSMRRPAIIAGIVVLAVAAVAIALNHPWFGVFFMVGTIAVFGNAQLVINSVKAVTAEEHPRKKILAVNSAVRLGTITVLALVAAFLVQPDGLGVMFGLAIGQVILVLNTVIPVMKGLRKQP</sequence>
<keyword evidence="5 6" id="KW-0472">Membrane</keyword>
<evidence type="ECO:0000313" key="8">
    <source>
        <dbReference type="Proteomes" id="UP000550729"/>
    </source>
</evidence>
<dbReference type="GO" id="GO:0005886">
    <property type="term" value="C:plasma membrane"/>
    <property type="evidence" value="ECO:0007669"/>
    <property type="project" value="UniProtKB-SubCell"/>
</dbReference>
<keyword evidence="3 6" id="KW-0812">Transmembrane</keyword>
<dbReference type="InterPro" id="IPR005598">
    <property type="entry name" value="ATP_synth_I"/>
</dbReference>
<dbReference type="EMBL" id="JABBNB010000046">
    <property type="protein sequence ID" value="NMO04967.1"/>
    <property type="molecule type" value="Genomic_DNA"/>
</dbReference>
<evidence type="ECO:0000256" key="1">
    <source>
        <dbReference type="ARBA" id="ARBA00004651"/>
    </source>
</evidence>
<feature type="transmembrane region" description="Helical" evidence="6">
    <location>
        <begin position="87"/>
        <end position="105"/>
    </location>
</feature>
<dbReference type="InterPro" id="IPR036259">
    <property type="entry name" value="MFS_trans_sf"/>
</dbReference>
<feature type="transmembrane region" description="Helical" evidence="6">
    <location>
        <begin position="111"/>
        <end position="132"/>
    </location>
</feature>
<protein>
    <recommendedName>
        <fullName evidence="9">ATP synthase I subunit</fullName>
    </recommendedName>
</protein>
<dbReference type="Proteomes" id="UP000550729">
    <property type="component" value="Unassembled WGS sequence"/>
</dbReference>
<evidence type="ECO:0008006" key="9">
    <source>
        <dbReference type="Google" id="ProtNLM"/>
    </source>
</evidence>
<evidence type="ECO:0000256" key="5">
    <source>
        <dbReference type="ARBA" id="ARBA00023136"/>
    </source>
</evidence>
<keyword evidence="4 6" id="KW-1133">Transmembrane helix</keyword>
<comment type="caution">
    <text evidence="7">The sequence shown here is derived from an EMBL/GenBank/DDBJ whole genome shotgun (WGS) entry which is preliminary data.</text>
</comment>
<proteinExistence type="predicted"/>
<dbReference type="RefSeq" id="WP_170197473.1">
    <property type="nucleotide sequence ID" value="NZ_JABBNB010000046.1"/>
</dbReference>
<evidence type="ECO:0000256" key="4">
    <source>
        <dbReference type="ARBA" id="ARBA00022989"/>
    </source>
</evidence>
<evidence type="ECO:0000256" key="2">
    <source>
        <dbReference type="ARBA" id="ARBA00022475"/>
    </source>
</evidence>
<keyword evidence="2" id="KW-1003">Cell membrane</keyword>
<keyword evidence="8" id="KW-1185">Reference proteome</keyword>
<comment type="subcellular location">
    <subcellularLocation>
        <location evidence="1">Cell membrane</location>
        <topology evidence="1">Multi-pass membrane protein</topology>
    </subcellularLocation>
</comment>